<reference evidence="1 2" key="1">
    <citation type="journal article" date="2016" name="Nat. Commun.">
        <title>Thousands of microbial genomes shed light on interconnected biogeochemical processes in an aquifer system.</title>
        <authorList>
            <person name="Anantharaman K."/>
            <person name="Brown C.T."/>
            <person name="Hug L.A."/>
            <person name="Sharon I."/>
            <person name="Castelle C.J."/>
            <person name="Probst A.J."/>
            <person name="Thomas B.C."/>
            <person name="Singh A."/>
            <person name="Wilkins M.J."/>
            <person name="Karaoz U."/>
            <person name="Brodie E.L."/>
            <person name="Williams K.H."/>
            <person name="Hubbard S.S."/>
            <person name="Banfield J.F."/>
        </authorList>
    </citation>
    <scope>NUCLEOTIDE SEQUENCE [LARGE SCALE GENOMIC DNA]</scope>
</reference>
<organism evidence="1 2">
    <name type="scientific">Candidatus Magasanikbacteria bacterium RIFOXYC2_FULL_42_28</name>
    <dbReference type="NCBI Taxonomy" id="1798704"/>
    <lineage>
        <taxon>Bacteria</taxon>
        <taxon>Candidatus Magasanikiibacteriota</taxon>
    </lineage>
</organism>
<proteinExistence type="predicted"/>
<dbReference type="AlphaFoldDB" id="A0A1F6NY36"/>
<dbReference type="Proteomes" id="UP000177907">
    <property type="component" value="Unassembled WGS sequence"/>
</dbReference>
<name>A0A1F6NY36_9BACT</name>
<evidence type="ECO:0000313" key="1">
    <source>
        <dbReference type="EMBL" id="OGH88788.1"/>
    </source>
</evidence>
<dbReference type="STRING" id="1798704.A3J93_01715"/>
<dbReference type="Gene3D" id="1.10.3210.10">
    <property type="entry name" value="Hypothetical protein af1432"/>
    <property type="match status" value="1"/>
</dbReference>
<dbReference type="SUPFAM" id="SSF109604">
    <property type="entry name" value="HD-domain/PDEase-like"/>
    <property type="match status" value="1"/>
</dbReference>
<comment type="caution">
    <text evidence="1">The sequence shown here is derived from an EMBL/GenBank/DDBJ whole genome shotgun (WGS) entry which is preliminary data.</text>
</comment>
<evidence type="ECO:0008006" key="3">
    <source>
        <dbReference type="Google" id="ProtNLM"/>
    </source>
</evidence>
<gene>
    <name evidence="1" type="ORF">A3J93_01715</name>
</gene>
<accession>A0A1F6NY36</accession>
<dbReference type="EMBL" id="MFQZ01000001">
    <property type="protein sequence ID" value="OGH88788.1"/>
    <property type="molecule type" value="Genomic_DNA"/>
</dbReference>
<sequence length="193" mass="22114">MSLSEEVLQKLRQLAWAETEKYGTPIPEHFVISEQKGIELAEKLGVDVNIVKAGCYLMDCKLGQALKEGKIQDHVAMSSKWGSEWLSELRVDDDLKNKVINCIEAHHGAVPFSCLEAEICANADCYRFLSARGFFAYMTLLGKRDSEDLDKNLQFMESKIDEKHKILSLDICKKETEENYQMFKKLIMKSRKN</sequence>
<evidence type="ECO:0000313" key="2">
    <source>
        <dbReference type="Proteomes" id="UP000177907"/>
    </source>
</evidence>
<protein>
    <recommendedName>
        <fullName evidence="3">HD domain-containing protein</fullName>
    </recommendedName>
</protein>